<dbReference type="FunFam" id="3.30.160.60:FF:000016">
    <property type="entry name" value="zinc finger protein 37 homolog"/>
    <property type="match status" value="1"/>
</dbReference>
<dbReference type="FunFam" id="3.30.160.60:FF:000551">
    <property type="entry name" value="zinc finger protein 197 isoform X1"/>
    <property type="match status" value="1"/>
</dbReference>
<dbReference type="FunFam" id="1.10.4020.10:FF:000001">
    <property type="entry name" value="zinc finger protein 263 isoform X1"/>
    <property type="match status" value="3"/>
</dbReference>
<feature type="domain" description="C2H2-type" evidence="13">
    <location>
        <begin position="1103"/>
        <end position="1121"/>
    </location>
</feature>
<dbReference type="FunFam" id="3.30.160.60:FF:000478">
    <property type="entry name" value="Zinc finger protein 133"/>
    <property type="match status" value="2"/>
</dbReference>
<dbReference type="Proteomes" id="UP001190640">
    <property type="component" value="Chromosome 4"/>
</dbReference>
<feature type="region of interest" description="Disordered" evidence="12">
    <location>
        <begin position="644"/>
        <end position="663"/>
    </location>
</feature>
<feature type="domain" description="C2H2-type" evidence="13">
    <location>
        <begin position="1646"/>
        <end position="1673"/>
    </location>
</feature>
<dbReference type="PROSITE" id="PS00028">
    <property type="entry name" value="ZINC_FINGER_C2H2_1"/>
    <property type="match status" value="26"/>
</dbReference>
<dbReference type="GO" id="GO:0000981">
    <property type="term" value="F:DNA-binding transcription factor activity, RNA polymerase II-specific"/>
    <property type="evidence" value="ECO:0007669"/>
    <property type="project" value="TreeGrafter"/>
</dbReference>
<feature type="region of interest" description="Disordered" evidence="12">
    <location>
        <begin position="687"/>
        <end position="708"/>
    </location>
</feature>
<feature type="domain" description="C2H2-type" evidence="13">
    <location>
        <begin position="961"/>
        <end position="988"/>
    </location>
</feature>
<evidence type="ECO:0000256" key="10">
    <source>
        <dbReference type="ARBA" id="ARBA00023242"/>
    </source>
</evidence>
<feature type="domain" description="C2H2-type" evidence="13">
    <location>
        <begin position="1073"/>
        <end position="1100"/>
    </location>
</feature>
<dbReference type="SUPFAM" id="SSF57667">
    <property type="entry name" value="beta-beta-alpha zinc fingers"/>
    <property type="match status" value="15"/>
</dbReference>
<feature type="domain" description="C2H2-type" evidence="13">
    <location>
        <begin position="395"/>
        <end position="422"/>
    </location>
</feature>
<dbReference type="GeneID" id="129327823"/>
<keyword evidence="8" id="KW-0238">DNA-binding</keyword>
<feature type="domain" description="C2H2-type" evidence="13">
    <location>
        <begin position="1534"/>
        <end position="1561"/>
    </location>
</feature>
<dbReference type="PANTHER" id="PTHR24381">
    <property type="entry name" value="ZINC FINGER PROTEIN"/>
    <property type="match status" value="1"/>
</dbReference>
<feature type="domain" description="C2H2-type" evidence="13">
    <location>
        <begin position="1618"/>
        <end position="1645"/>
    </location>
</feature>
<dbReference type="Gene3D" id="1.10.4020.10">
    <property type="entry name" value="DNA breaking-rejoining enzymes"/>
    <property type="match status" value="3"/>
</dbReference>
<keyword evidence="15" id="KW-1185">Reference proteome</keyword>
<dbReference type="GO" id="GO:0005634">
    <property type="term" value="C:nucleus"/>
    <property type="evidence" value="ECO:0007669"/>
    <property type="project" value="UniProtKB-SubCell"/>
</dbReference>
<name>A0AA97J6S5_EUBMA</name>
<feature type="domain" description="C2H2-type" evidence="13">
    <location>
        <begin position="507"/>
        <end position="534"/>
    </location>
</feature>
<feature type="domain" description="C2H2-type" evidence="13">
    <location>
        <begin position="479"/>
        <end position="506"/>
    </location>
</feature>
<keyword evidence="7" id="KW-0805">Transcription regulation</keyword>
<dbReference type="GO" id="GO:0000977">
    <property type="term" value="F:RNA polymerase II transcription regulatory region sequence-specific DNA binding"/>
    <property type="evidence" value="ECO:0007669"/>
    <property type="project" value="TreeGrafter"/>
</dbReference>
<evidence type="ECO:0000256" key="3">
    <source>
        <dbReference type="ARBA" id="ARBA00022723"/>
    </source>
</evidence>
<feature type="domain" description="C2H2-type" evidence="13">
    <location>
        <begin position="989"/>
        <end position="1016"/>
    </location>
</feature>
<dbReference type="FunFam" id="3.30.160.60:FF:000100">
    <property type="entry name" value="Zinc finger 45-like"/>
    <property type="match status" value="1"/>
</dbReference>
<comment type="subcellular location">
    <subcellularLocation>
        <location evidence="1">Nucleus</location>
    </subcellularLocation>
</comment>
<keyword evidence="4" id="KW-0677">Repeat</keyword>
<dbReference type="FunFam" id="3.30.160.60:FF:000295">
    <property type="entry name" value="zinc finger protein 19"/>
    <property type="match status" value="1"/>
</dbReference>
<feature type="compositionally biased region" description="Polar residues" evidence="12">
    <location>
        <begin position="335"/>
        <end position="362"/>
    </location>
</feature>
<gene>
    <name evidence="16" type="primary">LOC129327823</name>
</gene>
<feature type="domain" description="C2H2-type" evidence="13">
    <location>
        <begin position="423"/>
        <end position="450"/>
    </location>
</feature>
<feature type="domain" description="C2H2-type" evidence="13">
    <location>
        <begin position="1730"/>
        <end position="1757"/>
    </location>
</feature>
<feature type="domain" description="C2H2-type" evidence="13">
    <location>
        <begin position="1674"/>
        <end position="1701"/>
    </location>
</feature>
<dbReference type="Pfam" id="PF02023">
    <property type="entry name" value="SCAN"/>
    <property type="match status" value="3"/>
</dbReference>
<dbReference type="InterPro" id="IPR038269">
    <property type="entry name" value="SCAN_sf"/>
</dbReference>
<dbReference type="InterPro" id="IPR003309">
    <property type="entry name" value="SCAN_dom"/>
</dbReference>
<dbReference type="FunFam" id="3.30.160.60:FF:001087">
    <property type="entry name" value="Zinc finger and SCAN domain-containing protein 26"/>
    <property type="match status" value="1"/>
</dbReference>
<keyword evidence="10" id="KW-0539">Nucleus</keyword>
<evidence type="ECO:0000256" key="9">
    <source>
        <dbReference type="ARBA" id="ARBA00023163"/>
    </source>
</evidence>
<feature type="domain" description="C2H2-type" evidence="13">
    <location>
        <begin position="451"/>
        <end position="478"/>
    </location>
</feature>
<keyword evidence="3" id="KW-0479">Metal-binding</keyword>
<feature type="domain" description="C2H2-type" evidence="13">
    <location>
        <begin position="1017"/>
        <end position="1044"/>
    </location>
</feature>
<feature type="domain" description="C2H2-type" evidence="13">
    <location>
        <begin position="1814"/>
        <end position="1839"/>
    </location>
</feature>
<feature type="domain" description="C2H2-type" evidence="13">
    <location>
        <begin position="1758"/>
        <end position="1785"/>
    </location>
</feature>
<dbReference type="Gene3D" id="3.30.160.60">
    <property type="entry name" value="Classic Zinc Finger"/>
    <property type="match status" value="28"/>
</dbReference>
<dbReference type="FunFam" id="3.30.160.60:FF:001298">
    <property type="entry name" value="zinc finger protein 23 isoform X1"/>
    <property type="match status" value="1"/>
</dbReference>
<dbReference type="RefSeq" id="XP_054832552.1">
    <property type="nucleotide sequence ID" value="XM_054976577.1"/>
</dbReference>
<dbReference type="PROSITE" id="PS50804">
    <property type="entry name" value="SCAN_BOX"/>
    <property type="match status" value="3"/>
</dbReference>
<feature type="domain" description="C2H2-type" evidence="13">
    <location>
        <begin position="535"/>
        <end position="562"/>
    </location>
</feature>
<feature type="region of interest" description="Disordered" evidence="12">
    <location>
        <begin position="722"/>
        <end position="755"/>
    </location>
</feature>
<dbReference type="FunFam" id="3.30.160.60:FF:000087">
    <property type="entry name" value="Zinc finger protein 354B"/>
    <property type="match status" value="1"/>
</dbReference>
<protein>
    <submittedName>
        <fullName evidence="16">Uncharacterized protein LOC129327823</fullName>
    </submittedName>
</protein>
<dbReference type="CDD" id="cd07936">
    <property type="entry name" value="SCAN"/>
    <property type="match status" value="3"/>
</dbReference>
<evidence type="ECO:0000256" key="8">
    <source>
        <dbReference type="ARBA" id="ARBA00023125"/>
    </source>
</evidence>
<feature type="domain" description="C2H2-type" evidence="13">
    <location>
        <begin position="1122"/>
        <end position="1149"/>
    </location>
</feature>
<dbReference type="FunFam" id="3.30.160.60:FF:000352">
    <property type="entry name" value="zinc finger protein 3 homolog"/>
    <property type="match status" value="1"/>
</dbReference>
<dbReference type="PROSITE" id="PS50157">
    <property type="entry name" value="ZINC_FINGER_C2H2_2"/>
    <property type="match status" value="27"/>
</dbReference>
<feature type="compositionally biased region" description="Basic and acidic residues" evidence="12">
    <location>
        <begin position="304"/>
        <end position="313"/>
    </location>
</feature>
<evidence type="ECO:0000313" key="16">
    <source>
        <dbReference type="RefSeq" id="XP_054832552.1"/>
    </source>
</evidence>
<organism evidence="15 16">
    <name type="scientific">Eublepharis macularius</name>
    <name type="common">Leopard gecko</name>
    <name type="synonym">Cyrtodactylus macularius</name>
    <dbReference type="NCBI Taxonomy" id="481883"/>
    <lineage>
        <taxon>Eukaryota</taxon>
        <taxon>Metazoa</taxon>
        <taxon>Chordata</taxon>
        <taxon>Craniata</taxon>
        <taxon>Vertebrata</taxon>
        <taxon>Euteleostomi</taxon>
        <taxon>Lepidosauria</taxon>
        <taxon>Squamata</taxon>
        <taxon>Bifurcata</taxon>
        <taxon>Gekkota</taxon>
        <taxon>Eublepharidae</taxon>
        <taxon>Eublepharinae</taxon>
        <taxon>Eublepharis</taxon>
    </lineage>
</organism>
<evidence type="ECO:0000259" key="14">
    <source>
        <dbReference type="PROSITE" id="PS50804"/>
    </source>
</evidence>
<evidence type="ECO:0000256" key="2">
    <source>
        <dbReference type="ARBA" id="ARBA00006991"/>
    </source>
</evidence>
<feature type="domain" description="C2H2-type" evidence="13">
    <location>
        <begin position="1786"/>
        <end position="1813"/>
    </location>
</feature>
<dbReference type="Pfam" id="PF00096">
    <property type="entry name" value="zf-C2H2"/>
    <property type="match status" value="25"/>
</dbReference>
<keyword evidence="9" id="KW-0804">Transcription</keyword>
<dbReference type="FunFam" id="3.30.160.60:FF:002343">
    <property type="entry name" value="Zinc finger protein 33A"/>
    <property type="match status" value="8"/>
</dbReference>
<evidence type="ECO:0000313" key="15">
    <source>
        <dbReference type="Proteomes" id="UP001190640"/>
    </source>
</evidence>
<dbReference type="SMART" id="SM00431">
    <property type="entry name" value="SCAN"/>
    <property type="match status" value="3"/>
</dbReference>
<feature type="domain" description="C2H2-type" evidence="13">
    <location>
        <begin position="1590"/>
        <end position="1617"/>
    </location>
</feature>
<dbReference type="KEGG" id="emc:129327823"/>
<feature type="domain" description="C2H2-type" evidence="13">
    <location>
        <begin position="591"/>
        <end position="618"/>
    </location>
</feature>
<comment type="similarity">
    <text evidence="2">Belongs to the krueppel C2H2-type zinc-finger protein family.</text>
</comment>
<evidence type="ECO:0000256" key="1">
    <source>
        <dbReference type="ARBA" id="ARBA00004123"/>
    </source>
</evidence>
<evidence type="ECO:0000256" key="12">
    <source>
        <dbReference type="SAM" id="MobiDB-lite"/>
    </source>
</evidence>
<evidence type="ECO:0000256" key="6">
    <source>
        <dbReference type="ARBA" id="ARBA00022833"/>
    </source>
</evidence>
<reference evidence="16" key="1">
    <citation type="submission" date="2025-08" db="UniProtKB">
        <authorList>
            <consortium name="RefSeq"/>
        </authorList>
    </citation>
    <scope>IDENTIFICATION</scope>
    <source>
        <tissue evidence="16">Blood</tissue>
    </source>
</reference>
<keyword evidence="5 11" id="KW-0863">Zinc-finger</keyword>
<dbReference type="GO" id="GO:0008270">
    <property type="term" value="F:zinc ion binding"/>
    <property type="evidence" value="ECO:0007669"/>
    <property type="project" value="UniProtKB-KW"/>
</dbReference>
<feature type="domain" description="C2H2-type" evidence="13">
    <location>
        <begin position="1562"/>
        <end position="1589"/>
    </location>
</feature>
<dbReference type="FunFam" id="3.30.160.60:FF:003288">
    <property type="entry name" value="Uncharacterized protein"/>
    <property type="match status" value="1"/>
</dbReference>
<dbReference type="InterPro" id="IPR013087">
    <property type="entry name" value="Znf_C2H2_type"/>
</dbReference>
<evidence type="ECO:0000259" key="13">
    <source>
        <dbReference type="PROSITE" id="PS50157"/>
    </source>
</evidence>
<dbReference type="FunFam" id="3.30.160.60:FF:001498">
    <property type="entry name" value="Zinc finger protein 404"/>
    <property type="match status" value="2"/>
</dbReference>
<feature type="compositionally biased region" description="Basic and acidic residues" evidence="12">
    <location>
        <begin position="728"/>
        <end position="749"/>
    </location>
</feature>
<feature type="region of interest" description="Disordered" evidence="12">
    <location>
        <begin position="259"/>
        <end position="362"/>
    </location>
</feature>
<feature type="domain" description="SCAN box" evidence="14">
    <location>
        <begin position="759"/>
        <end position="837"/>
    </location>
</feature>
<evidence type="ECO:0000256" key="5">
    <source>
        <dbReference type="ARBA" id="ARBA00022771"/>
    </source>
</evidence>
<sequence length="1839" mass="206652">MERHLSSSGGTRMSSTQRTSAAALGLQFQLMLGNVVLPQRNIENQDSVGSNLRDRLVGPPESLHNSIQGKAGEFPNCSEGVPVGNKALNSEWGRPETAPWDSTKTFVSSVEGEVVTSLLPNFSREAEPAHGCLDSRGAYEDPTERDATTVETQRQNFRQFCYQKAKGPREVCSHLWYLCHRWLKPEKHTKEQILELLILEQFLAILPPEMQSWMGKKCPGTCAQAVALAEDFLQKNQESVTLGEQEAFQEMPVDPIEAEQMPSGAGEKRLSAEVKEEGCGGASCPGDKQLSEKETPQLGSPEQMEMRGQRNERNSLPLMEEESSSNPPGSDRELSNNLEGSTACSETPHNPSESITQLKSSKGKQETTCSVCGKSFSRRTGLLAHERVHTGEKPYKCSHCGRSFRSKSTLVVHQRTHTGEKPYQCQECGKSFPVTTQLIEHERTHSGEKPYQCAECGQTFRQRSHLKNHQKIHTGIKPFKCSYCGKGFSISSDLIRHERAHTGEKPYQCPDCGKRFCNSSQVITHRRVHTGEKPYKCLECGKGFTVSQQLIRHQAVHTGEKPYQCLECGKTFGVSTLLAGHLRIHTGEKPYECSECGKCFRLRSTLITHLKIHTARKIEEMDRTEMMPADPQALALIGPQAELEGPPRMLHRPQRKVDKGSGRIQEDVVEGADPEQQEYPTLVQLPNSGREMAKPAKPCLPSLRGGDNQSCCSGKDKATHFHPGLSGEGKEAHGHSDSRGTEKSGEAAGKDAATMETQRQNFRQFCYQAAGGPREACGQLWYLCHRWLKPERHTKEQILELLILEQFLAILPTEIQNWVKEHEPETCFQAVALAEGFLLRQEEVERPEGQVAAMPSLKADGAPLDSREKLLCPEVKEEDVSWLNGDEEEEDRLLVRSPLPVESHQEGRPWQHLPKITDSPVYSEAKWESHPEESTSKATEVLLDLSEHRGQQVPPKGKKQRTCSVCGKSFSRSTGLIAHQRIHTGEKPYECSDCGKSFTLRSNLISHERTHNGEKPYSCQECGKSFSVSSQLIKHKRTHSGEKPYKCTECGQTFRQSSHLKNHQRIHTGDKPFKCSDCGKSFSVSSDLIRHEISHTGEKPYHFTVSQQLSRHQRVHTGEKPYKCPECGKTFGVSTLLSGHLRIHTGEKPYECSECGKNFRYRGSEKPFVIKIILSLRDKMAASQGTEGAVGLQDELGQGIIQAMVKTEDQGLVGIEPGVGSDIVIRLSKAEKEQSFLKLKEEPDDENLQQCSELQQCPEGTQLVWGNPQTPGPVQWGNIEDMEGVANVSCWPRGLRRLKTRKKGEYLKVREETTGDDLSATDTQRKLFREFVYQEAEGPREACCHLWYLSHQWLKPERHTKEQILELVTLEQFLTILPLEIQSWVKEGQPQSCTQAVALAEGFLQKQCKGKRPKEQVMTVVRETLGSFSFANGTSVDSGEMQALTENDGDTSMPAGDRWVSENKQENLVPEDPDQLEPPCHKEGELAASQNGSGWGRECHLEETLADSIPYAAEKQCFRTTAVQQRWLNNDKRHKCTVCGRGFTRSTGLAAHQRIHTGEKPYKCSECGKSFSLKSTLVAHARTHTGEKPYMCTHCGKSFTVSSDLTRHYRTHTGEKPYKCTECGKCFRQSSSFTCHLRIHTGERPFECSCCGKAFTMCSDLTKHYRTHTGEKPYKCPECGRRFRQHSSFTNHLKSHRGELPFKCSYCGKSFSVSTFLIRHERIHTGEKPYQCTDCGRRFGHNSQLISHRRVHTGEKPYKCLECGKTFTASSLLRGHQRIHTGEKPYSCSFCGKTFSLRSNFRRHQSTHTGEKPYKCLTCWKSFITSSDLLAHERIHVGK</sequence>
<dbReference type="PANTHER" id="PTHR24381:SF393">
    <property type="entry name" value="CHROMATIN-LINKED ADAPTOR FOR MSL PROTEINS, ISOFORM B"/>
    <property type="match status" value="1"/>
</dbReference>
<feature type="domain" description="C2H2-type" evidence="13">
    <location>
        <begin position="367"/>
        <end position="394"/>
    </location>
</feature>
<dbReference type="SMART" id="SM00355">
    <property type="entry name" value="ZnF_C2H2"/>
    <property type="match status" value="26"/>
</dbReference>
<dbReference type="FunFam" id="3.30.160.60:FF:000358">
    <property type="entry name" value="zinc finger protein 24"/>
    <property type="match status" value="1"/>
</dbReference>
<feature type="domain" description="C2H2-type" evidence="13">
    <location>
        <begin position="1045"/>
        <end position="1072"/>
    </location>
</feature>
<keyword evidence="6" id="KW-0862">Zinc</keyword>
<evidence type="ECO:0000256" key="11">
    <source>
        <dbReference type="PROSITE-ProRule" id="PRU00042"/>
    </source>
</evidence>
<feature type="domain" description="SCAN box" evidence="14">
    <location>
        <begin position="1325"/>
        <end position="1407"/>
    </location>
</feature>
<feature type="domain" description="C2H2-type" evidence="13">
    <location>
        <begin position="563"/>
        <end position="590"/>
    </location>
</feature>
<feature type="domain" description="C2H2-type" evidence="13">
    <location>
        <begin position="1702"/>
        <end position="1729"/>
    </location>
</feature>
<feature type="domain" description="SCAN box" evidence="14">
    <location>
        <begin position="154"/>
        <end position="235"/>
    </location>
</feature>
<feature type="compositionally biased region" description="Basic and acidic residues" evidence="12">
    <location>
        <begin position="266"/>
        <end position="278"/>
    </location>
</feature>
<dbReference type="FunFam" id="3.30.160.60:FF:000490">
    <property type="entry name" value="Zinc finger protein 605"/>
    <property type="match status" value="1"/>
</dbReference>
<dbReference type="InterPro" id="IPR036236">
    <property type="entry name" value="Znf_C2H2_sf"/>
</dbReference>
<dbReference type="FunFam" id="3.30.160.60:FF:000862">
    <property type="entry name" value="zinc finger protein 697"/>
    <property type="match status" value="2"/>
</dbReference>
<dbReference type="SUPFAM" id="SSF47353">
    <property type="entry name" value="Retrovirus capsid dimerization domain-like"/>
    <property type="match status" value="3"/>
</dbReference>
<accession>A0AA97J6S5</accession>
<dbReference type="FunFam" id="3.30.160.60:FF:004141">
    <property type="match status" value="1"/>
</dbReference>
<evidence type="ECO:0000256" key="7">
    <source>
        <dbReference type="ARBA" id="ARBA00023015"/>
    </source>
</evidence>
<dbReference type="FunFam" id="3.30.160.60:FF:001270">
    <property type="entry name" value="zinc finger protein 583 isoform X1"/>
    <property type="match status" value="1"/>
</dbReference>
<evidence type="ECO:0000256" key="4">
    <source>
        <dbReference type="ARBA" id="ARBA00022737"/>
    </source>
</evidence>
<proteinExistence type="inferred from homology"/>